<dbReference type="AlphaFoldDB" id="A0A8J3SZ47"/>
<sequence length="261" mass="26311">MPPAVEGPVLDVDLGPPGRAFRRRVLVALAVAGALAAALCVWLLPDAGPGAPSASGAGSSGSSGPSWVVLARPSGYHGEAGYPVGFPRTTLGAVSAAAAALEASWTLDSGRAEQAAELYAPAERRATARDDAGAAVRGWRETLGLPPDGDLPTGAALRTEPIGVRWNDGAGSSTGDSAGEEVLVSLLVRVNATRGTDESGPAYSAPLAVNMLMIWRPGVRGGSGDWVRALDPPPAAVPRIAEPGTREFAAAGWKAVTGSPP</sequence>
<evidence type="ECO:0000313" key="1">
    <source>
        <dbReference type="EMBL" id="GIH98158.1"/>
    </source>
</evidence>
<accession>A0A8J3SZ47</accession>
<protein>
    <submittedName>
        <fullName evidence="1">Uncharacterized protein</fullName>
    </submittedName>
</protein>
<proteinExistence type="predicted"/>
<dbReference type="Proteomes" id="UP000634476">
    <property type="component" value="Unassembled WGS sequence"/>
</dbReference>
<comment type="caution">
    <text evidence="1">The sequence shown here is derived from an EMBL/GenBank/DDBJ whole genome shotgun (WGS) entry which is preliminary data.</text>
</comment>
<dbReference type="RefSeq" id="WP_203872657.1">
    <property type="nucleotide sequence ID" value="NZ_BOOK01000001.1"/>
</dbReference>
<gene>
    <name evidence="1" type="ORF">Pta02_01670</name>
</gene>
<dbReference type="EMBL" id="BOOK01000001">
    <property type="protein sequence ID" value="GIH98158.1"/>
    <property type="molecule type" value="Genomic_DNA"/>
</dbReference>
<name>A0A8J3SZ47_9ACTN</name>
<keyword evidence="2" id="KW-1185">Reference proteome</keyword>
<organism evidence="1 2">
    <name type="scientific">Planobispora takensis</name>
    <dbReference type="NCBI Taxonomy" id="1367882"/>
    <lineage>
        <taxon>Bacteria</taxon>
        <taxon>Bacillati</taxon>
        <taxon>Actinomycetota</taxon>
        <taxon>Actinomycetes</taxon>
        <taxon>Streptosporangiales</taxon>
        <taxon>Streptosporangiaceae</taxon>
        <taxon>Planobispora</taxon>
    </lineage>
</organism>
<reference evidence="1" key="1">
    <citation type="submission" date="2021-01" db="EMBL/GenBank/DDBJ databases">
        <title>Whole genome shotgun sequence of Planobispora takensis NBRC 109077.</title>
        <authorList>
            <person name="Komaki H."/>
            <person name="Tamura T."/>
        </authorList>
    </citation>
    <scope>NUCLEOTIDE SEQUENCE</scope>
    <source>
        <strain evidence="1">NBRC 109077</strain>
    </source>
</reference>
<evidence type="ECO:0000313" key="2">
    <source>
        <dbReference type="Proteomes" id="UP000634476"/>
    </source>
</evidence>